<dbReference type="GO" id="GO:0016853">
    <property type="term" value="F:isomerase activity"/>
    <property type="evidence" value="ECO:0007669"/>
    <property type="project" value="UniProtKB-KW"/>
</dbReference>
<dbReference type="RefSeq" id="WP_019957826.1">
    <property type="nucleotide sequence ID" value="NZ_CP091512.1"/>
</dbReference>
<dbReference type="Proteomes" id="UP000832034">
    <property type="component" value="Chromosome"/>
</dbReference>
<name>A0ABY4EFZ0_VITST</name>
<sequence>MNRSFSLSFLTIQEASAVEAVNIAAQAGYDFVGLRLLPAAAGEPHYPIYDDASVLKEVQAALKDTGIKVSDVEIVRLKDNYADETFKPFLERAQALGAAHILVAGDDTDTGRLKDHYAQFCALAASHQLTADLEFMPWTAVKNLAQAREIVEYSQADNAGILIDALHLARSNSALVEVTALPNQYIHYIQLCDALAQYDASDEGLMSVARTGRLLPGNGQLDLLGLVQAIDPSKTIGLEIPNAQLLQQYSALERAQMAIHQARMLLTESTIGAS</sequence>
<accession>A0ABY4EFZ0</accession>
<dbReference type="PANTHER" id="PTHR12110">
    <property type="entry name" value="HYDROXYPYRUVATE ISOMERASE"/>
    <property type="match status" value="1"/>
</dbReference>
<dbReference type="Pfam" id="PF01261">
    <property type="entry name" value="AP_endonuc_2"/>
    <property type="match status" value="1"/>
</dbReference>
<dbReference type="InterPro" id="IPR036237">
    <property type="entry name" value="Xyl_isomerase-like_sf"/>
</dbReference>
<organism evidence="2 3">
    <name type="scientific">Vitreoscilla stercoraria</name>
    <dbReference type="NCBI Taxonomy" id="61"/>
    <lineage>
        <taxon>Bacteria</taxon>
        <taxon>Pseudomonadati</taxon>
        <taxon>Pseudomonadota</taxon>
        <taxon>Betaproteobacteria</taxon>
        <taxon>Neisseriales</taxon>
        <taxon>Neisseriaceae</taxon>
        <taxon>Vitreoscilla</taxon>
    </lineage>
</organism>
<evidence type="ECO:0000313" key="2">
    <source>
        <dbReference type="EMBL" id="UOO93618.1"/>
    </source>
</evidence>
<reference evidence="2" key="1">
    <citation type="submission" date="2021-12" db="EMBL/GenBank/DDBJ databases">
        <authorList>
            <person name="Veyrier F.J."/>
        </authorList>
    </citation>
    <scope>NUCLEOTIDE SEQUENCE</scope>
    <source>
        <strain evidence="2">SAG 1488-6</strain>
    </source>
</reference>
<proteinExistence type="predicted"/>
<protein>
    <submittedName>
        <fullName evidence="2">Sugar phosphate isomerase/epimerase</fullName>
    </submittedName>
</protein>
<dbReference type="SUPFAM" id="SSF51658">
    <property type="entry name" value="Xylose isomerase-like"/>
    <property type="match status" value="1"/>
</dbReference>
<evidence type="ECO:0000259" key="1">
    <source>
        <dbReference type="Pfam" id="PF01261"/>
    </source>
</evidence>
<dbReference type="InterPro" id="IPR050312">
    <property type="entry name" value="IolE/XylAMocC-like"/>
</dbReference>
<dbReference type="Gene3D" id="3.20.20.150">
    <property type="entry name" value="Divalent-metal-dependent TIM barrel enzymes"/>
    <property type="match status" value="1"/>
</dbReference>
<keyword evidence="3" id="KW-1185">Reference proteome</keyword>
<reference evidence="2" key="2">
    <citation type="journal article" date="2022" name="Res Sq">
        <title>Evolution of multicellular longitudinally dividing oral cavity symbionts (Neisseriaceae).</title>
        <authorList>
            <person name="Nyongesa S."/>
            <person name="Weber P."/>
            <person name="Bernet E."/>
            <person name="Pullido F."/>
            <person name="Nieckarz M."/>
            <person name="Delaby M."/>
            <person name="Nieves C."/>
            <person name="Viehboeck T."/>
            <person name="Krause N."/>
            <person name="Rivera-Millot A."/>
            <person name="Nakamura A."/>
            <person name="Vischer N."/>
            <person name="VanNieuwenhze M."/>
            <person name="Brun Y."/>
            <person name="Cava F."/>
            <person name="Bulgheresi S."/>
            <person name="Veyrier F."/>
        </authorList>
    </citation>
    <scope>NUCLEOTIDE SEQUENCE</scope>
    <source>
        <strain evidence="2">SAG 1488-6</strain>
    </source>
</reference>
<keyword evidence="2" id="KW-0413">Isomerase</keyword>
<dbReference type="PANTHER" id="PTHR12110:SF48">
    <property type="entry name" value="BLL3656 PROTEIN"/>
    <property type="match status" value="1"/>
</dbReference>
<dbReference type="InterPro" id="IPR013022">
    <property type="entry name" value="Xyl_isomerase-like_TIM-brl"/>
</dbReference>
<gene>
    <name evidence="2" type="ORF">LVJ81_06225</name>
</gene>
<feature type="domain" description="Xylose isomerase-like TIM barrel" evidence="1">
    <location>
        <begin position="22"/>
        <end position="257"/>
    </location>
</feature>
<evidence type="ECO:0000313" key="3">
    <source>
        <dbReference type="Proteomes" id="UP000832034"/>
    </source>
</evidence>
<dbReference type="EMBL" id="CP091512">
    <property type="protein sequence ID" value="UOO93618.1"/>
    <property type="molecule type" value="Genomic_DNA"/>
</dbReference>